<protein>
    <submittedName>
        <fullName evidence="2">Serine hydrolase</fullName>
    </submittedName>
</protein>
<keyword evidence="3" id="KW-1185">Reference proteome</keyword>
<evidence type="ECO:0000259" key="1">
    <source>
        <dbReference type="Pfam" id="PF00144"/>
    </source>
</evidence>
<evidence type="ECO:0000313" key="3">
    <source>
        <dbReference type="Proteomes" id="UP001156706"/>
    </source>
</evidence>
<dbReference type="GO" id="GO:0016787">
    <property type="term" value="F:hydrolase activity"/>
    <property type="evidence" value="ECO:0007669"/>
    <property type="project" value="UniProtKB-KW"/>
</dbReference>
<feature type="domain" description="Beta-lactamase-related" evidence="1">
    <location>
        <begin position="44"/>
        <end position="388"/>
    </location>
</feature>
<reference evidence="3" key="1">
    <citation type="journal article" date="2019" name="Int. J. Syst. Evol. Microbiol.">
        <title>The Global Catalogue of Microorganisms (GCM) 10K type strain sequencing project: providing services to taxonomists for standard genome sequencing and annotation.</title>
        <authorList>
            <consortium name="The Broad Institute Genomics Platform"/>
            <consortium name="The Broad Institute Genome Sequencing Center for Infectious Disease"/>
            <person name="Wu L."/>
            <person name="Ma J."/>
        </authorList>
    </citation>
    <scope>NUCLEOTIDE SEQUENCE [LARGE SCALE GENOMIC DNA]</scope>
    <source>
        <strain evidence="3">NBRC 110044</strain>
    </source>
</reference>
<sequence length="403" mass="43587">MRFLDPTPTCQISRRTFLGAGLSTLLLPSVTSAGNLLPPSLDLESFIQNEMRKANIPGLAAGYARDGVVQFAEGYGIADIAKRRAVTASTMFHIASVTKIVTATMIMRLAERGKLALDEPISHHLDFPVVNPRFPDMAITFRQLLTHTSSISDARYYEIDFRENDRDADLSLTDFLKQYLVPGGGHYSKTGCFSAARPGAAWDYCNVGFGLLGHLAGRIGGVDMREQTRRDIFTPLDMEHTSWTVKNTPQLHSAVPYDRVDGALTPVKPVGFPDWPAGMLRSSISDFMKFVAASANGGRAGDVELLGTATMAQMLDMRAPAGLPEWLSGQGLGWMASPLAGQVRPNHWGGDPGVFTAVYLAPATRSGVAIFTNAGASAENRTALKNIADRLFQAAAELTRPSR</sequence>
<dbReference type="EMBL" id="BSOG01000007">
    <property type="protein sequence ID" value="GLR15262.1"/>
    <property type="molecule type" value="Genomic_DNA"/>
</dbReference>
<proteinExistence type="predicted"/>
<dbReference type="PANTHER" id="PTHR46825">
    <property type="entry name" value="D-ALANYL-D-ALANINE-CARBOXYPEPTIDASE/ENDOPEPTIDASE AMPH"/>
    <property type="match status" value="1"/>
</dbReference>
<dbReference type="Proteomes" id="UP001156706">
    <property type="component" value="Unassembled WGS sequence"/>
</dbReference>
<dbReference type="SUPFAM" id="SSF56601">
    <property type="entry name" value="beta-lactamase/transpeptidase-like"/>
    <property type="match status" value="1"/>
</dbReference>
<gene>
    <name evidence="2" type="ORF">GCM10007907_40520</name>
</gene>
<dbReference type="Pfam" id="PF00144">
    <property type="entry name" value="Beta-lactamase"/>
    <property type="match status" value="1"/>
</dbReference>
<dbReference type="InterPro" id="IPR001466">
    <property type="entry name" value="Beta-lactam-related"/>
</dbReference>
<keyword evidence="2" id="KW-0378">Hydrolase</keyword>
<dbReference type="InterPro" id="IPR050491">
    <property type="entry name" value="AmpC-like"/>
</dbReference>
<dbReference type="PANTHER" id="PTHR46825:SF9">
    <property type="entry name" value="BETA-LACTAMASE-RELATED DOMAIN-CONTAINING PROTEIN"/>
    <property type="match status" value="1"/>
</dbReference>
<comment type="caution">
    <text evidence="2">The sequence shown here is derived from an EMBL/GenBank/DDBJ whole genome shotgun (WGS) entry which is preliminary data.</text>
</comment>
<organism evidence="2 3">
    <name type="scientific">Chitinimonas prasina</name>
    <dbReference type="NCBI Taxonomy" id="1434937"/>
    <lineage>
        <taxon>Bacteria</taxon>
        <taxon>Pseudomonadati</taxon>
        <taxon>Pseudomonadota</taxon>
        <taxon>Betaproteobacteria</taxon>
        <taxon>Neisseriales</taxon>
        <taxon>Chitinibacteraceae</taxon>
        <taxon>Chitinimonas</taxon>
    </lineage>
</organism>
<evidence type="ECO:0000313" key="2">
    <source>
        <dbReference type="EMBL" id="GLR15262.1"/>
    </source>
</evidence>
<accession>A0ABQ5YL60</accession>
<dbReference type="RefSeq" id="WP_284198326.1">
    <property type="nucleotide sequence ID" value="NZ_BSOG01000007.1"/>
</dbReference>
<dbReference type="InterPro" id="IPR012338">
    <property type="entry name" value="Beta-lactam/transpept-like"/>
</dbReference>
<name>A0ABQ5YL60_9NEIS</name>
<dbReference type="Gene3D" id="3.40.710.10">
    <property type="entry name" value="DD-peptidase/beta-lactamase superfamily"/>
    <property type="match status" value="1"/>
</dbReference>